<feature type="region of interest" description="Disordered" evidence="7">
    <location>
        <begin position="1"/>
        <end position="41"/>
    </location>
</feature>
<feature type="region of interest" description="Disordered" evidence="7">
    <location>
        <begin position="808"/>
        <end position="829"/>
    </location>
</feature>
<dbReference type="PANTHER" id="PTHR47926:SF452">
    <property type="entry name" value="PENTATRICOPEPTIDE REPEAT-CONTAINING PROTEIN"/>
    <property type="match status" value="1"/>
</dbReference>
<dbReference type="GO" id="GO:0009507">
    <property type="term" value="C:chloroplast"/>
    <property type="evidence" value="ECO:0007669"/>
    <property type="project" value="UniProtKB-SubCell"/>
</dbReference>
<dbReference type="Pfam" id="PF13041">
    <property type="entry name" value="PPR_2"/>
    <property type="match status" value="1"/>
</dbReference>
<evidence type="ECO:0000256" key="4">
    <source>
        <dbReference type="ARBA" id="ARBA00022737"/>
    </source>
</evidence>
<organism evidence="8 9">
    <name type="scientific">Kalanchoe fedtschenkoi</name>
    <name type="common">Lavender scallops</name>
    <name type="synonym">South American air plant</name>
    <dbReference type="NCBI Taxonomy" id="63787"/>
    <lineage>
        <taxon>Eukaryota</taxon>
        <taxon>Viridiplantae</taxon>
        <taxon>Streptophyta</taxon>
        <taxon>Embryophyta</taxon>
        <taxon>Tracheophyta</taxon>
        <taxon>Spermatophyta</taxon>
        <taxon>Magnoliopsida</taxon>
        <taxon>eudicotyledons</taxon>
        <taxon>Gunneridae</taxon>
        <taxon>Pentapetalae</taxon>
        <taxon>Saxifragales</taxon>
        <taxon>Crassulaceae</taxon>
        <taxon>Kalanchoe</taxon>
    </lineage>
</organism>
<evidence type="ECO:0000256" key="3">
    <source>
        <dbReference type="ARBA" id="ARBA00022640"/>
    </source>
</evidence>
<dbReference type="InterPro" id="IPR046848">
    <property type="entry name" value="E_motif"/>
</dbReference>
<dbReference type="OMA" id="CCIADML"/>
<feature type="repeat" description="PPR" evidence="6">
    <location>
        <begin position="105"/>
        <end position="139"/>
    </location>
</feature>
<dbReference type="FunFam" id="1.25.40.10:FF:000090">
    <property type="entry name" value="Pentatricopeptide repeat-containing protein, chloroplastic"/>
    <property type="match status" value="1"/>
</dbReference>
<comment type="subcellular location">
    <subcellularLocation>
        <location evidence="1">Plastid</location>
        <location evidence="1">Chloroplast</location>
    </subcellularLocation>
</comment>
<keyword evidence="2" id="KW-0150">Chloroplast</keyword>
<evidence type="ECO:0000313" key="8">
    <source>
        <dbReference type="EnsemblPlants" id="Kaladp0011s0394.1.v1.1.CDS.1"/>
    </source>
</evidence>
<dbReference type="Gene3D" id="1.25.40.10">
    <property type="entry name" value="Tetratricopeptide repeat domain"/>
    <property type="match status" value="6"/>
</dbReference>
<proteinExistence type="predicted"/>
<dbReference type="AlphaFoldDB" id="A0A7N0RH14"/>
<reference evidence="8" key="1">
    <citation type="submission" date="2021-01" db="UniProtKB">
        <authorList>
            <consortium name="EnsemblPlants"/>
        </authorList>
    </citation>
    <scope>IDENTIFICATION</scope>
</reference>
<feature type="repeat" description="PPR" evidence="6">
    <location>
        <begin position="493"/>
        <end position="527"/>
    </location>
</feature>
<feature type="repeat" description="PPR" evidence="6">
    <location>
        <begin position="594"/>
        <end position="628"/>
    </location>
</feature>
<keyword evidence="5" id="KW-0809">Transit peptide</keyword>
<evidence type="ECO:0008006" key="10">
    <source>
        <dbReference type="Google" id="ProtNLM"/>
    </source>
</evidence>
<dbReference type="EnsemblPlants" id="Kaladp0011s0394.1.v1.1">
    <property type="protein sequence ID" value="Kaladp0011s0394.1.v1.1.CDS.1"/>
    <property type="gene ID" value="Kaladp0011s0394.v1.1"/>
</dbReference>
<dbReference type="GO" id="GO:0009451">
    <property type="term" value="P:RNA modification"/>
    <property type="evidence" value="ECO:0007669"/>
    <property type="project" value="InterPro"/>
</dbReference>
<dbReference type="InterPro" id="IPR011990">
    <property type="entry name" value="TPR-like_helical_dom_sf"/>
</dbReference>
<dbReference type="Gramene" id="Kaladp0011s0394.1.v1.1">
    <property type="protein sequence ID" value="Kaladp0011s0394.1.v1.1.CDS.1"/>
    <property type="gene ID" value="Kaladp0011s0394.v1.1"/>
</dbReference>
<feature type="repeat" description="PPR" evidence="6">
    <location>
        <begin position="186"/>
        <end position="220"/>
    </location>
</feature>
<sequence>MAASALPTPISSPPPPPRRQPSPLPTSIPAQAQPRSKKPPSIRARLAQLCQDGRPLDARQLFDEIPDPTTVLWNTVVIGFVCNEMEEEAVEMYARMKGCASAKFDAYTYSSVLKACAELGDLRVGKAVHCHVVRCQVMPSRVVDNSLLNMYSSCLGSGSGEMECMEFDGVKCDLVYRVFGSMKKRNVVAVNTMVAWYVKTRRFGEAVRLFRNMMSTGIKVTPVSFVNVFPAILSLGSVNMARLYYGLVLKLGSEYVVDKFVVSSAMVMFSELGYLDLARRIFDQSVERDTEVWNTMIAAYVQSNRPGDAIQIFLEAFESGWTVLDEVTFLSVLTAASQLQELELAEQLHTLVVKNSMVSEVMIVNTLIVMYSRCGSVETSFEFFNSMTERDTVSWNTMVSALVQNGFDNEGVMLVHGMQKEGFSVDSITATALLSASSNLKDPDLGRQTHGYLIRHGIKFEGMESYLIDMYMKSGLIDIARRLFESSNSEEIDQATWNSMICGYTQSGLYEEGFTVFREMLLIGVMPTPVTLASILPTCSPMGSIALGKQVHGFAVRQFMDGNVFVGSALIDMYSKLGAITYAESVFGEASEKNPITFTNMILGYGHHGMGEKALSLFFSMQGSGFQPDAITLVAILSACSYSGLVDEGLKIYQSMERDYGIRPSSEHFCCVADMLGRAGRIADAYEFITNLGEEGNLVGTWGSLLAACKIHREFELGKLVSQKLIEMENQNRNAGYHVLLSNMYADEGEWNNVVQLRKGMQERGLRKDAGCSWIEIAGSVNSFVSKDHNHSQADRIYNMLQDLATEMRDPSYKPPPISRRSGSSELDE</sequence>
<dbReference type="InterPro" id="IPR002885">
    <property type="entry name" value="PPR_rpt"/>
</dbReference>
<evidence type="ECO:0000313" key="9">
    <source>
        <dbReference type="Proteomes" id="UP000594263"/>
    </source>
</evidence>
<dbReference type="NCBIfam" id="TIGR00756">
    <property type="entry name" value="PPR"/>
    <property type="match status" value="5"/>
</dbReference>
<dbReference type="InterPro" id="IPR046960">
    <property type="entry name" value="PPR_At4g14850-like_plant"/>
</dbReference>
<feature type="repeat" description="PPR" evidence="6">
    <location>
        <begin position="289"/>
        <end position="323"/>
    </location>
</feature>
<evidence type="ECO:0000256" key="5">
    <source>
        <dbReference type="ARBA" id="ARBA00022946"/>
    </source>
</evidence>
<evidence type="ECO:0000256" key="6">
    <source>
        <dbReference type="PROSITE-ProRule" id="PRU00708"/>
    </source>
</evidence>
<feature type="compositionally biased region" description="Pro residues" evidence="7">
    <location>
        <begin position="10"/>
        <end position="26"/>
    </location>
</feature>
<feature type="repeat" description="PPR" evidence="6">
    <location>
        <begin position="391"/>
        <end position="425"/>
    </location>
</feature>
<keyword evidence="9" id="KW-1185">Reference proteome</keyword>
<dbReference type="Proteomes" id="UP000594263">
    <property type="component" value="Unplaced"/>
</dbReference>
<keyword evidence="3" id="KW-0934">Plastid</keyword>
<dbReference type="Pfam" id="PF01535">
    <property type="entry name" value="PPR"/>
    <property type="match status" value="6"/>
</dbReference>
<dbReference type="FunFam" id="1.25.40.10:FF:000496">
    <property type="entry name" value="Pentatricopeptide repeat-containing protein chloroplastic"/>
    <property type="match status" value="1"/>
</dbReference>
<dbReference type="PANTHER" id="PTHR47926">
    <property type="entry name" value="PENTATRICOPEPTIDE REPEAT-CONTAINING PROTEIN"/>
    <property type="match status" value="1"/>
</dbReference>
<keyword evidence="4" id="KW-0677">Repeat</keyword>
<dbReference type="PROSITE" id="PS51375">
    <property type="entry name" value="PPR"/>
    <property type="match status" value="6"/>
</dbReference>
<protein>
    <recommendedName>
        <fullName evidence="10">Pentatricopeptide repeat-containing protein</fullName>
    </recommendedName>
</protein>
<evidence type="ECO:0000256" key="2">
    <source>
        <dbReference type="ARBA" id="ARBA00022528"/>
    </source>
</evidence>
<dbReference type="GO" id="GO:0003729">
    <property type="term" value="F:mRNA binding"/>
    <property type="evidence" value="ECO:0007669"/>
    <property type="project" value="UniProtKB-ARBA"/>
</dbReference>
<name>A0A7N0RH14_KALFE</name>
<dbReference type="FunFam" id="1.25.40.10:FF:000645">
    <property type="entry name" value="Pentatricopeptide repeat-containing protein chloroplastic"/>
    <property type="match status" value="1"/>
</dbReference>
<evidence type="ECO:0000256" key="1">
    <source>
        <dbReference type="ARBA" id="ARBA00004229"/>
    </source>
</evidence>
<dbReference type="Pfam" id="PF20431">
    <property type="entry name" value="E_motif"/>
    <property type="match status" value="1"/>
</dbReference>
<accession>A0A7N0RH14</accession>
<evidence type="ECO:0000256" key="7">
    <source>
        <dbReference type="SAM" id="MobiDB-lite"/>
    </source>
</evidence>